<dbReference type="GeneID" id="41596790"/>
<protein>
    <recommendedName>
        <fullName evidence="2">Integrase SSV1 C-terminal domain-containing protein</fullName>
    </recommendedName>
</protein>
<evidence type="ECO:0000313" key="3">
    <source>
        <dbReference type="EMBL" id="AIF83033.1"/>
    </source>
</evidence>
<proteinExistence type="predicted"/>
<dbReference type="RefSeq" id="WP_148699881.1">
    <property type="nucleotide sequence ID" value="NZ_CP007174.1"/>
</dbReference>
<dbReference type="InterPro" id="IPR031857">
    <property type="entry name" value="Integrase_SSV1_C"/>
</dbReference>
<accession>A0A075MP97</accession>
<evidence type="ECO:0000256" key="1">
    <source>
        <dbReference type="ARBA" id="ARBA00023172"/>
    </source>
</evidence>
<dbReference type="Pfam" id="PF16795">
    <property type="entry name" value="Phage_integr_3"/>
    <property type="match status" value="1"/>
</dbReference>
<evidence type="ECO:0000259" key="2">
    <source>
        <dbReference type="Pfam" id="PF16795"/>
    </source>
</evidence>
<dbReference type="Proteomes" id="UP000028194">
    <property type="component" value="Chromosome"/>
</dbReference>
<dbReference type="eggNOG" id="arCOG01247">
    <property type="taxonomic scope" value="Archaea"/>
</dbReference>
<feature type="domain" description="Integrase SSV1 C-terminal" evidence="2">
    <location>
        <begin position="179"/>
        <end position="259"/>
    </location>
</feature>
<dbReference type="InterPro" id="IPR011010">
    <property type="entry name" value="DNA_brk_join_enz"/>
</dbReference>
<dbReference type="AlphaFoldDB" id="A0A075MP97"/>
<organism evidence="3 4">
    <name type="scientific">Candidatus Nitrososphaera evergladensis SR1</name>
    <dbReference type="NCBI Taxonomy" id="1459636"/>
    <lineage>
        <taxon>Archaea</taxon>
        <taxon>Nitrososphaerota</taxon>
        <taxon>Nitrososphaeria</taxon>
        <taxon>Nitrososphaerales</taxon>
        <taxon>Nitrososphaeraceae</taxon>
        <taxon>Nitrososphaera</taxon>
    </lineage>
</organism>
<keyword evidence="4" id="KW-1185">Reference proteome</keyword>
<dbReference type="InterPro" id="IPR013762">
    <property type="entry name" value="Integrase-like_cat_sf"/>
</dbReference>
<dbReference type="SUPFAM" id="SSF56349">
    <property type="entry name" value="DNA breaking-rejoining enzymes"/>
    <property type="match status" value="1"/>
</dbReference>
<keyword evidence="1" id="KW-0233">DNA recombination</keyword>
<dbReference type="OrthoDB" id="12173at2157"/>
<dbReference type="KEGG" id="nev:NTE_00958"/>
<gene>
    <name evidence="3" type="ORF">NTE_00958</name>
</gene>
<dbReference type="HOGENOM" id="CLU_1010487_0_0_2"/>
<reference evidence="3 4" key="1">
    <citation type="journal article" date="2014" name="PLoS ONE">
        <title>Genome Sequence of Candidatus Nitrososphaera evergladensis from Group I.1b Enriched from Everglades Soil Reveals Novel Genomic Features of the Ammonia-Oxidizing Archaea.</title>
        <authorList>
            <person name="Zhalnina K.V."/>
            <person name="Dias R."/>
            <person name="Leonard M.T."/>
            <person name="Dorr de Quadros P."/>
            <person name="Camargo F.A."/>
            <person name="Drew J.C."/>
            <person name="Farmerie W.G."/>
            <person name="Daroub S.H."/>
            <person name="Triplett E.W."/>
        </authorList>
    </citation>
    <scope>NUCLEOTIDE SEQUENCE [LARGE SCALE GENOMIC DNA]</scope>
    <source>
        <strain evidence="3 4">SR1</strain>
    </source>
</reference>
<dbReference type="EMBL" id="CP007174">
    <property type="protein sequence ID" value="AIF83033.1"/>
    <property type="molecule type" value="Genomic_DNA"/>
</dbReference>
<dbReference type="GO" id="GO:0003677">
    <property type="term" value="F:DNA binding"/>
    <property type="evidence" value="ECO:0007669"/>
    <property type="project" value="InterPro"/>
</dbReference>
<dbReference type="GO" id="GO:0006310">
    <property type="term" value="P:DNA recombination"/>
    <property type="evidence" value="ECO:0007669"/>
    <property type="project" value="UniProtKB-KW"/>
</dbReference>
<dbReference type="GO" id="GO:0015074">
    <property type="term" value="P:DNA integration"/>
    <property type="evidence" value="ECO:0007669"/>
    <property type="project" value="InterPro"/>
</dbReference>
<name>A0A075MP97_9ARCH</name>
<evidence type="ECO:0000313" key="4">
    <source>
        <dbReference type="Proteomes" id="UP000028194"/>
    </source>
</evidence>
<sequence>MHSNYDVEQATRPAIAITLDGFDAYLRKVLTSDKDITYLHARANKYQHVLTSCNASELLAMSHDMQRQTMRALSHLAKFNGCYETWQRIIKNHALHWRHTDDNFNFFEKEDINEMLDRIKQAIKVLPADCANTLVVATMLGLRADESCKAIGLIKQATKDYYNEERGILEHYRHKDLFIRRSKKAYISLVDDDLLTLAKQSSDSYHSIRSYLKRRKIPMPMRYCRKVFATYLRQHGIETEFIDLLQGRTPASIFGKHYYRPDFDKQAKRILRLLPELKKELA</sequence>
<dbReference type="Gene3D" id="1.10.443.10">
    <property type="entry name" value="Intergrase catalytic core"/>
    <property type="match status" value="1"/>
</dbReference>